<name>A0A644TS89_9ZZZZ</name>
<proteinExistence type="predicted"/>
<dbReference type="EMBL" id="VSSQ01000049">
    <property type="protein sequence ID" value="MPL69848.1"/>
    <property type="molecule type" value="Genomic_DNA"/>
</dbReference>
<gene>
    <name evidence="1" type="ORF">SDC9_15597</name>
</gene>
<evidence type="ECO:0008006" key="2">
    <source>
        <dbReference type="Google" id="ProtNLM"/>
    </source>
</evidence>
<dbReference type="AlphaFoldDB" id="A0A644TS89"/>
<organism evidence="1">
    <name type="scientific">bioreactor metagenome</name>
    <dbReference type="NCBI Taxonomy" id="1076179"/>
    <lineage>
        <taxon>unclassified sequences</taxon>
        <taxon>metagenomes</taxon>
        <taxon>ecological metagenomes</taxon>
    </lineage>
</organism>
<protein>
    <recommendedName>
        <fullName evidence="2">TonB C-terminal domain-containing protein</fullName>
    </recommendedName>
</protein>
<accession>A0A644TS89</accession>
<evidence type="ECO:0000313" key="1">
    <source>
        <dbReference type="EMBL" id="MPL69848.1"/>
    </source>
</evidence>
<comment type="caution">
    <text evidence="1">The sequence shown here is derived from an EMBL/GenBank/DDBJ whole genome shotgun (WGS) entry which is preliminary data.</text>
</comment>
<sequence>MVFSSIANNEISFSYQQKKITISLISTFSNMTNLNLHHPFREFLILLLFILQFTFVNPANSARPDTSAVAASYRVTVQVDNESGKNPVILLQDGDIEKVFQSDYQRIVFAFRGNDTIYSRLFIPSEKLDIERNFVSPWYLVRPFVRDSLTPDLEWRGTDTLNGIPCFVYADSINRTKAWFRKKFSSGENIFKNITDLEKVIVREKGYAITRTKIRQEIVADTLKLFTIDTLNLYSPVSLCLNADSLNQNISEIMQCRRKKAGRYPGYLSFRNMGGKVILSFTITREGEIINPVLEPVYYKYHFKYKTIAGKKKIARINRAVSKPIIRHLMECAEEIKLVTPLSGKGPVNTVIKIPLSFTALES</sequence>
<reference evidence="1" key="1">
    <citation type="submission" date="2019-08" db="EMBL/GenBank/DDBJ databases">
        <authorList>
            <person name="Kucharzyk K."/>
            <person name="Murdoch R.W."/>
            <person name="Higgins S."/>
            <person name="Loffler F."/>
        </authorList>
    </citation>
    <scope>NUCLEOTIDE SEQUENCE</scope>
</reference>